<dbReference type="GO" id="GO:0004733">
    <property type="term" value="F:pyridoxamine phosphate oxidase activity"/>
    <property type="evidence" value="ECO:0007669"/>
    <property type="project" value="InterPro"/>
</dbReference>
<dbReference type="SUPFAM" id="SSF50475">
    <property type="entry name" value="FMN-binding split barrel"/>
    <property type="match status" value="1"/>
</dbReference>
<evidence type="ECO:0000313" key="7">
    <source>
        <dbReference type="Proteomes" id="UP000587991"/>
    </source>
</evidence>
<keyword evidence="2" id="KW-0285">Flavoprotein</keyword>
<dbReference type="Pfam" id="PF12766">
    <property type="entry name" value="Pyridox_oxase_2"/>
    <property type="match status" value="1"/>
</dbReference>
<evidence type="ECO:0000256" key="3">
    <source>
        <dbReference type="ARBA" id="ARBA00022643"/>
    </source>
</evidence>
<dbReference type="InterPro" id="IPR012349">
    <property type="entry name" value="Split_barrel_FMN-bd"/>
</dbReference>
<name>A0A847SAC3_9NEIS</name>
<accession>A0A847SAC3</accession>
<dbReference type="GO" id="GO:0010181">
    <property type="term" value="F:FMN binding"/>
    <property type="evidence" value="ECO:0007669"/>
    <property type="project" value="InterPro"/>
</dbReference>
<feature type="domain" description="Pyridoxamine 5'-phosphate oxidase Alr4036 family FMN-binding" evidence="5">
    <location>
        <begin position="20"/>
        <end position="103"/>
    </location>
</feature>
<sequence>MPTPFYDDLNATLDAAWRLLQQGVPDIRVPAHVPTLATVGLDGKPKLRSIILRALDIKQRVLTLHTDSRSSKLEEIRQNPAVSLHVYDAAQKIQLQLSGQASLHLDDAQADAGWRASRMLSRRTYLVHPGPGKPLDEPGNGLPQALAFRAPSSTESEQGRAHFALLQVQIETLDWLYLAHYSQRRAQFHWTPEGKLQSRWLVP</sequence>
<dbReference type="EMBL" id="JABAIM010000002">
    <property type="protein sequence ID" value="NLR75835.1"/>
    <property type="molecule type" value="Genomic_DNA"/>
</dbReference>
<dbReference type="RefSeq" id="WP_168877471.1">
    <property type="nucleotide sequence ID" value="NZ_JABAIM010000002.1"/>
</dbReference>
<dbReference type="AlphaFoldDB" id="A0A847SAC3"/>
<dbReference type="Proteomes" id="UP000587991">
    <property type="component" value="Unassembled WGS sequence"/>
</dbReference>
<dbReference type="GO" id="GO:0008615">
    <property type="term" value="P:pyridoxine biosynthetic process"/>
    <property type="evidence" value="ECO:0007669"/>
    <property type="project" value="InterPro"/>
</dbReference>
<dbReference type="Gene3D" id="2.30.110.10">
    <property type="entry name" value="Electron Transport, Fmn-binding Protein, Chain A"/>
    <property type="match status" value="1"/>
</dbReference>
<evidence type="ECO:0000313" key="6">
    <source>
        <dbReference type="EMBL" id="NLR75835.1"/>
    </source>
</evidence>
<dbReference type="InterPro" id="IPR024624">
    <property type="entry name" value="Pyridox_Oxase_Alr4036_FMN-bd"/>
</dbReference>
<dbReference type="InterPro" id="IPR000659">
    <property type="entry name" value="Pyridox_Oxase"/>
</dbReference>
<dbReference type="PANTHER" id="PTHR10851">
    <property type="entry name" value="PYRIDOXINE-5-PHOSPHATE OXIDASE"/>
    <property type="match status" value="1"/>
</dbReference>
<keyword evidence="7" id="KW-1185">Reference proteome</keyword>
<evidence type="ECO:0000256" key="4">
    <source>
        <dbReference type="ARBA" id="ARBA00023002"/>
    </source>
</evidence>
<proteinExistence type="predicted"/>
<comment type="cofactor">
    <cofactor evidence="1">
        <name>FMN</name>
        <dbReference type="ChEBI" id="CHEBI:58210"/>
    </cofactor>
</comment>
<evidence type="ECO:0000256" key="2">
    <source>
        <dbReference type="ARBA" id="ARBA00022630"/>
    </source>
</evidence>
<comment type="caution">
    <text evidence="6">The sequence shown here is derived from an EMBL/GenBank/DDBJ whole genome shotgun (WGS) entry which is preliminary data.</text>
</comment>
<keyword evidence="3" id="KW-0288">FMN</keyword>
<keyword evidence="4" id="KW-0560">Oxidoreductase</keyword>
<organism evidence="6 7">
    <name type="scientific">Leeia aquatica</name>
    <dbReference type="NCBI Taxonomy" id="2725557"/>
    <lineage>
        <taxon>Bacteria</taxon>
        <taxon>Pseudomonadati</taxon>
        <taxon>Pseudomonadota</taxon>
        <taxon>Betaproteobacteria</taxon>
        <taxon>Neisseriales</taxon>
        <taxon>Leeiaceae</taxon>
        <taxon>Leeia</taxon>
    </lineage>
</organism>
<evidence type="ECO:0000256" key="1">
    <source>
        <dbReference type="ARBA" id="ARBA00001917"/>
    </source>
</evidence>
<dbReference type="PANTHER" id="PTHR10851:SF3">
    <property type="entry name" value="PYRIDOXINE_PYRIDOXAMINE 5'-PHOSPHATE OXIDASE 2"/>
    <property type="match status" value="1"/>
</dbReference>
<protein>
    <submittedName>
        <fullName evidence="6">Pyridoxamine 5'-phosphate oxidase</fullName>
    </submittedName>
</protein>
<evidence type="ECO:0000259" key="5">
    <source>
        <dbReference type="Pfam" id="PF12766"/>
    </source>
</evidence>
<reference evidence="6 7" key="1">
    <citation type="submission" date="2020-04" db="EMBL/GenBank/DDBJ databases">
        <title>Draft genome of Leeia sp. IMCC25680.</title>
        <authorList>
            <person name="Song J."/>
            <person name="Cho J.-C."/>
        </authorList>
    </citation>
    <scope>NUCLEOTIDE SEQUENCE [LARGE SCALE GENOMIC DNA]</scope>
    <source>
        <strain evidence="6 7">IMCC25680</strain>
    </source>
</reference>
<gene>
    <name evidence="6" type="ORF">HF682_11745</name>
</gene>